<evidence type="ECO:0000256" key="3">
    <source>
        <dbReference type="RuleBase" id="RU000524"/>
    </source>
</evidence>
<dbReference type="CDD" id="cd04496">
    <property type="entry name" value="SSB_OBF"/>
    <property type="match status" value="1"/>
</dbReference>
<dbReference type="Proteomes" id="UP000233276">
    <property type="component" value="Chromosome"/>
</dbReference>
<accession>A0A2K9DUW7</accession>
<dbReference type="AlphaFoldDB" id="A0A2K9DUW7"/>
<gene>
    <name evidence="5" type="ORF">CXR34_08900</name>
</gene>
<name>A0A2K9DUW7_9MICO</name>
<feature type="compositionally biased region" description="Low complexity" evidence="4">
    <location>
        <begin position="127"/>
        <end position="194"/>
    </location>
</feature>
<dbReference type="InterPro" id="IPR012340">
    <property type="entry name" value="NA-bd_OB-fold"/>
</dbReference>
<dbReference type="KEGG" id="mhos:CXR34_08900"/>
<proteinExistence type="inferred from homology"/>
<dbReference type="RefSeq" id="WP_101306174.1">
    <property type="nucleotide sequence ID" value="NZ_CP025299.1"/>
</dbReference>
<keyword evidence="1 2" id="KW-0238">DNA-binding</keyword>
<reference evidence="5 6" key="1">
    <citation type="submission" date="2017-12" db="EMBL/GenBank/DDBJ databases">
        <title>Isolation and characterization of estrogens degradatiion strain Microbacterium hominis SJTG1.</title>
        <authorList>
            <person name="Xiong W."/>
            <person name="Yin C."/>
            <person name="Zheng D."/>
            <person name="Liang R."/>
        </authorList>
    </citation>
    <scope>NUCLEOTIDE SEQUENCE [LARGE SCALE GENOMIC DNA]</scope>
    <source>
        <strain evidence="5 6">SJTG1</strain>
    </source>
</reference>
<dbReference type="PROSITE" id="PS50935">
    <property type="entry name" value="SSB"/>
    <property type="match status" value="1"/>
</dbReference>
<evidence type="ECO:0000256" key="1">
    <source>
        <dbReference type="ARBA" id="ARBA00023125"/>
    </source>
</evidence>
<dbReference type="Pfam" id="PF00436">
    <property type="entry name" value="SSB"/>
    <property type="match status" value="1"/>
</dbReference>
<comment type="subunit">
    <text evidence="2">Homotetramer.</text>
</comment>
<dbReference type="Gene3D" id="2.40.50.140">
    <property type="entry name" value="Nucleic acid-binding proteins"/>
    <property type="match status" value="1"/>
</dbReference>
<dbReference type="SUPFAM" id="SSF50249">
    <property type="entry name" value="Nucleic acid-binding proteins"/>
    <property type="match status" value="1"/>
</dbReference>
<dbReference type="GO" id="GO:0003697">
    <property type="term" value="F:single-stranded DNA binding"/>
    <property type="evidence" value="ECO:0007669"/>
    <property type="project" value="UniProtKB-UniRule"/>
</dbReference>
<comment type="caution">
    <text evidence="2">Lacks conserved residue(s) required for the propagation of feature annotation.</text>
</comment>
<dbReference type="NCBIfam" id="TIGR00621">
    <property type="entry name" value="ssb"/>
    <property type="match status" value="1"/>
</dbReference>
<evidence type="ECO:0000313" key="5">
    <source>
        <dbReference type="EMBL" id="AUG29554.1"/>
    </source>
</evidence>
<sequence>MSSNDNVITIVGNLTADPELRYTQNGLPVANLTVVQSDRVFDRDTNSWKDGEPSFFRAAVWRELAENVAGSLTKGQRVIVTGAIKQRNYKDREGADRTSFELEVYDIGASLRFGTTTFTRAAKSDQAQQAAPAAAPVAQAAPVSQPAGPAQQQYAPPAQQQYAPPAQQQYAPPPQQYQAAAPAPQPVGVAAGQALSDDAF</sequence>
<dbReference type="HAMAP" id="MF_00984">
    <property type="entry name" value="SSB"/>
    <property type="match status" value="1"/>
</dbReference>
<dbReference type="PANTHER" id="PTHR10302:SF27">
    <property type="entry name" value="SINGLE-STRANDED DNA-BINDING PROTEIN"/>
    <property type="match status" value="1"/>
</dbReference>
<dbReference type="InterPro" id="IPR011344">
    <property type="entry name" value="ssDNA-bd"/>
</dbReference>
<protein>
    <recommendedName>
        <fullName evidence="2 3">Single-stranded DNA-binding protein</fullName>
        <shortName evidence="2">SSB</shortName>
    </recommendedName>
</protein>
<evidence type="ECO:0000256" key="2">
    <source>
        <dbReference type="HAMAP-Rule" id="MF_00984"/>
    </source>
</evidence>
<organism evidence="5 6">
    <name type="scientific">Microbacterium hominis</name>
    <dbReference type="NCBI Taxonomy" id="162426"/>
    <lineage>
        <taxon>Bacteria</taxon>
        <taxon>Bacillati</taxon>
        <taxon>Actinomycetota</taxon>
        <taxon>Actinomycetes</taxon>
        <taxon>Micrococcales</taxon>
        <taxon>Microbacteriaceae</taxon>
        <taxon>Microbacterium</taxon>
    </lineage>
</organism>
<dbReference type="GO" id="GO:0009295">
    <property type="term" value="C:nucleoid"/>
    <property type="evidence" value="ECO:0007669"/>
    <property type="project" value="TreeGrafter"/>
</dbReference>
<dbReference type="GO" id="GO:0006260">
    <property type="term" value="P:DNA replication"/>
    <property type="evidence" value="ECO:0007669"/>
    <property type="project" value="InterPro"/>
</dbReference>
<dbReference type="EMBL" id="CP025299">
    <property type="protein sequence ID" value="AUG29554.1"/>
    <property type="molecule type" value="Genomic_DNA"/>
</dbReference>
<feature type="region of interest" description="Disordered" evidence="4">
    <location>
        <begin position="127"/>
        <end position="200"/>
    </location>
</feature>
<evidence type="ECO:0000256" key="4">
    <source>
        <dbReference type="SAM" id="MobiDB-lite"/>
    </source>
</evidence>
<evidence type="ECO:0000313" key="6">
    <source>
        <dbReference type="Proteomes" id="UP000233276"/>
    </source>
</evidence>
<dbReference type="InterPro" id="IPR000424">
    <property type="entry name" value="Primosome_PriB/ssb"/>
</dbReference>
<dbReference type="PANTHER" id="PTHR10302">
    <property type="entry name" value="SINGLE-STRANDED DNA-BINDING PROTEIN"/>
    <property type="match status" value="1"/>
</dbReference>